<dbReference type="InterPro" id="IPR042188">
    <property type="entry name" value="MmgE/PrpD_sf_2"/>
</dbReference>
<proteinExistence type="inferred from homology"/>
<comment type="similarity">
    <text evidence="1">Belongs to the PrpD family.</text>
</comment>
<evidence type="ECO:0000259" key="2">
    <source>
        <dbReference type="Pfam" id="PF03972"/>
    </source>
</evidence>
<evidence type="ECO:0000313" key="5">
    <source>
        <dbReference type="Proteomes" id="UP001200557"/>
    </source>
</evidence>
<feature type="domain" description="MmgE/PrpD N-terminal" evidence="2">
    <location>
        <begin position="6"/>
        <end position="230"/>
    </location>
</feature>
<dbReference type="Proteomes" id="UP001200557">
    <property type="component" value="Unassembled WGS sequence"/>
</dbReference>
<dbReference type="Gene3D" id="1.10.4100.10">
    <property type="entry name" value="2-methylcitrate dehydratase PrpD"/>
    <property type="match status" value="1"/>
</dbReference>
<dbReference type="Pfam" id="PF19305">
    <property type="entry name" value="MmgE_PrpD_C"/>
    <property type="match status" value="1"/>
</dbReference>
<accession>A0ABS9CX24</accession>
<organism evidence="4 5">
    <name type="scientific">Octadecabacter dasysiphoniae</name>
    <dbReference type="NCBI Taxonomy" id="2909341"/>
    <lineage>
        <taxon>Bacteria</taxon>
        <taxon>Pseudomonadati</taxon>
        <taxon>Pseudomonadota</taxon>
        <taxon>Alphaproteobacteria</taxon>
        <taxon>Rhodobacterales</taxon>
        <taxon>Roseobacteraceae</taxon>
        <taxon>Octadecabacter</taxon>
    </lineage>
</organism>
<dbReference type="InterPro" id="IPR042183">
    <property type="entry name" value="MmgE/PrpD_sf_1"/>
</dbReference>
<protein>
    <submittedName>
        <fullName evidence="4">MmgE/PrpD family protein</fullName>
    </submittedName>
</protein>
<dbReference type="Gene3D" id="3.30.1330.120">
    <property type="entry name" value="2-methylcitrate dehydratase PrpD"/>
    <property type="match status" value="1"/>
</dbReference>
<feature type="domain" description="MmgE/PrpD C-terminal" evidence="3">
    <location>
        <begin position="253"/>
        <end position="368"/>
    </location>
</feature>
<dbReference type="PANTHER" id="PTHR16943:SF8">
    <property type="entry name" value="2-METHYLCITRATE DEHYDRATASE"/>
    <property type="match status" value="1"/>
</dbReference>
<dbReference type="RefSeq" id="WP_235224816.1">
    <property type="nucleotide sequence ID" value="NZ_JAKGAQ010000001.1"/>
</dbReference>
<dbReference type="PANTHER" id="PTHR16943">
    <property type="entry name" value="2-METHYLCITRATE DEHYDRATASE-RELATED"/>
    <property type="match status" value="1"/>
</dbReference>
<keyword evidence="5" id="KW-1185">Reference proteome</keyword>
<reference evidence="4 5" key="1">
    <citation type="submission" date="2022-01" db="EMBL/GenBank/DDBJ databases">
        <title>Octadecabacter sp. nov., isolated from a marine alga.</title>
        <authorList>
            <person name="Jin M.S."/>
            <person name="Kim H.M."/>
            <person name="Han D.M."/>
            <person name="Jung J.J."/>
            <person name="Jeon C.O."/>
        </authorList>
    </citation>
    <scope>NUCLEOTIDE SEQUENCE [LARGE SCALE GENOMIC DNA]</scope>
    <source>
        <strain evidence="4 5">G9-8</strain>
    </source>
</reference>
<evidence type="ECO:0000256" key="1">
    <source>
        <dbReference type="ARBA" id="ARBA00006174"/>
    </source>
</evidence>
<evidence type="ECO:0000259" key="3">
    <source>
        <dbReference type="Pfam" id="PF19305"/>
    </source>
</evidence>
<name>A0ABS9CX24_9RHOB</name>
<comment type="caution">
    <text evidence="4">The sequence shown here is derived from an EMBL/GenBank/DDBJ whole genome shotgun (WGS) entry which is preliminary data.</text>
</comment>
<gene>
    <name evidence="4" type="ORF">L0664_06550</name>
</gene>
<evidence type="ECO:0000313" key="4">
    <source>
        <dbReference type="EMBL" id="MCF2870721.1"/>
    </source>
</evidence>
<dbReference type="EMBL" id="JAKGAQ010000001">
    <property type="protein sequence ID" value="MCF2870721.1"/>
    <property type="molecule type" value="Genomic_DNA"/>
</dbReference>
<dbReference type="InterPro" id="IPR045336">
    <property type="entry name" value="MmgE_PrpD_N"/>
</dbReference>
<dbReference type="InterPro" id="IPR045337">
    <property type="entry name" value="MmgE_PrpD_C"/>
</dbReference>
<dbReference type="Pfam" id="PF03972">
    <property type="entry name" value="MmgE_PrpD_N"/>
    <property type="match status" value="1"/>
</dbReference>
<dbReference type="InterPro" id="IPR036148">
    <property type="entry name" value="MmgE/PrpD_sf"/>
</dbReference>
<dbReference type="SUPFAM" id="SSF103378">
    <property type="entry name" value="2-methylcitrate dehydratase PrpD"/>
    <property type="match status" value="1"/>
</dbReference>
<dbReference type="InterPro" id="IPR005656">
    <property type="entry name" value="MmgE_PrpD"/>
</dbReference>
<sequence length="419" mass="43883">MTIAAHLAEFACGPAPRDADALAIMRLSLYDWMACGIAGIDEPVSQIMRAQVGAGSEPVFGGNAPSAAMAAWINGATSHALDYDDTHFAHIGHPSVAVFPAAVALPANGQTMIEAAQIGSEVSVRVGLWLGRGHYEVGFHQTATAGAFGATAAAGRLLGLDAGQMQAAFGIASTQAAGLKSQFGTMGKPYHAGLAARTGVEAAQLALAGFDTRGAGLDGPQGFGATHHGAGDLTAFDGMGQHWYMTQVSHKFHACCHGLHAMLEAVGQYDGPMPDAVTIQTHPRWLNVCNIAVPQTGLEMKFSYAHTAALVLHGRDTAALGVYSDANAHDADLVALAQKVRVVGNDTLSETEAIVDISSPAGTTTLHHDLTASLPFEDRSQKLRRKGRALIGQDEQLLWDATHTKRAPNMDALLDLMQR</sequence>